<feature type="domain" description="AMMECR1" evidence="1">
    <location>
        <begin position="24"/>
        <end position="222"/>
    </location>
</feature>
<dbReference type="SUPFAM" id="SSF143447">
    <property type="entry name" value="AMMECR1-like"/>
    <property type="match status" value="1"/>
</dbReference>
<dbReference type="InterPro" id="IPR002733">
    <property type="entry name" value="AMMECR1_domain"/>
</dbReference>
<dbReference type="PANTHER" id="PTHR13016:SF0">
    <property type="entry name" value="AMME SYNDROME CANDIDATE GENE 1 PROTEIN"/>
    <property type="match status" value="1"/>
</dbReference>
<gene>
    <name evidence="2" type="ORF">Sradi_4583200</name>
</gene>
<sequence length="239" mass="27033">MASATRVWALSTKRDAAFFHQQCSAVKFSCFVALADEWDFDRMLGMPAQGKSPIFVKLLLVSSPLFVTWNKVVNGGERRLRGCIGTLEARCIVNGFRDYALTSALRDRRFPPIQAKELPYLECTVSILTNYETAHDYLDWEVGKHGIIIEFTDPDYNTRRNATYLPDVAAHQGWTKIEAIDSLIRKAGYNGTITEQLRKLIRLTRYQSTLFTMSYSDYVSHVNTTRGAAPTINGAKPHN</sequence>
<organism evidence="2">
    <name type="scientific">Sesamum radiatum</name>
    <name type="common">Black benniseed</name>
    <dbReference type="NCBI Taxonomy" id="300843"/>
    <lineage>
        <taxon>Eukaryota</taxon>
        <taxon>Viridiplantae</taxon>
        <taxon>Streptophyta</taxon>
        <taxon>Embryophyta</taxon>
        <taxon>Tracheophyta</taxon>
        <taxon>Spermatophyta</taxon>
        <taxon>Magnoliopsida</taxon>
        <taxon>eudicotyledons</taxon>
        <taxon>Gunneridae</taxon>
        <taxon>Pentapetalae</taxon>
        <taxon>asterids</taxon>
        <taxon>lamiids</taxon>
        <taxon>Lamiales</taxon>
        <taxon>Pedaliaceae</taxon>
        <taxon>Sesamum</taxon>
    </lineage>
</organism>
<dbReference type="AlphaFoldDB" id="A0AAW2NAB2"/>
<dbReference type="Gene3D" id="3.30.700.20">
    <property type="entry name" value="Hypothetical protein ph0010, domain 1"/>
    <property type="match status" value="1"/>
</dbReference>
<reference evidence="2" key="1">
    <citation type="submission" date="2020-06" db="EMBL/GenBank/DDBJ databases">
        <authorList>
            <person name="Li T."/>
            <person name="Hu X."/>
            <person name="Zhang T."/>
            <person name="Song X."/>
            <person name="Zhang H."/>
            <person name="Dai N."/>
            <person name="Sheng W."/>
            <person name="Hou X."/>
            <person name="Wei L."/>
        </authorList>
    </citation>
    <scope>NUCLEOTIDE SEQUENCE</scope>
    <source>
        <strain evidence="2">G02</strain>
        <tissue evidence="2">Leaf</tissue>
    </source>
</reference>
<dbReference type="EMBL" id="JACGWJ010000020">
    <property type="protein sequence ID" value="KAL0340664.1"/>
    <property type="molecule type" value="Genomic_DNA"/>
</dbReference>
<name>A0AAW2NAB2_SESRA</name>
<dbReference type="NCBIfam" id="TIGR00296">
    <property type="entry name" value="TIGR00296 family protein"/>
    <property type="match status" value="1"/>
</dbReference>
<accession>A0AAW2NAB2</accession>
<dbReference type="Pfam" id="PF01871">
    <property type="entry name" value="AMMECR1"/>
    <property type="match status" value="1"/>
</dbReference>
<evidence type="ECO:0000313" key="2">
    <source>
        <dbReference type="EMBL" id="KAL0340664.1"/>
    </source>
</evidence>
<reference evidence="2" key="2">
    <citation type="journal article" date="2024" name="Plant">
        <title>Genomic evolution and insights into agronomic trait innovations of Sesamum species.</title>
        <authorList>
            <person name="Miao H."/>
            <person name="Wang L."/>
            <person name="Qu L."/>
            <person name="Liu H."/>
            <person name="Sun Y."/>
            <person name="Le M."/>
            <person name="Wang Q."/>
            <person name="Wei S."/>
            <person name="Zheng Y."/>
            <person name="Lin W."/>
            <person name="Duan Y."/>
            <person name="Cao H."/>
            <person name="Xiong S."/>
            <person name="Wang X."/>
            <person name="Wei L."/>
            <person name="Li C."/>
            <person name="Ma Q."/>
            <person name="Ju M."/>
            <person name="Zhao R."/>
            <person name="Li G."/>
            <person name="Mu C."/>
            <person name="Tian Q."/>
            <person name="Mei H."/>
            <person name="Zhang T."/>
            <person name="Gao T."/>
            <person name="Zhang H."/>
        </authorList>
    </citation>
    <scope>NUCLEOTIDE SEQUENCE</scope>
    <source>
        <strain evidence="2">G02</strain>
    </source>
</reference>
<dbReference type="PANTHER" id="PTHR13016">
    <property type="entry name" value="AMMECR1 HOMOLOG"/>
    <property type="match status" value="1"/>
</dbReference>
<protein>
    <recommendedName>
        <fullName evidence="1">AMMECR1 domain-containing protein</fullName>
    </recommendedName>
</protein>
<dbReference type="InterPro" id="IPR027485">
    <property type="entry name" value="AMMECR1_N"/>
</dbReference>
<evidence type="ECO:0000259" key="1">
    <source>
        <dbReference type="PROSITE" id="PS51112"/>
    </source>
</evidence>
<dbReference type="PROSITE" id="PS51112">
    <property type="entry name" value="AMMECR1"/>
    <property type="match status" value="1"/>
</dbReference>
<comment type="caution">
    <text evidence="2">The sequence shown here is derived from an EMBL/GenBank/DDBJ whole genome shotgun (WGS) entry which is preliminary data.</text>
</comment>
<proteinExistence type="predicted"/>
<dbReference type="InterPro" id="IPR023473">
    <property type="entry name" value="AMMECR1"/>
</dbReference>
<dbReference type="InterPro" id="IPR036071">
    <property type="entry name" value="AMMECR1_dom_sf"/>
</dbReference>